<accession>A0A139PVZ7</accession>
<dbReference type="InterPro" id="IPR022104">
    <property type="entry name" value="DUF3644"/>
</dbReference>
<organism evidence="3 4">
    <name type="scientific">Streptococcus oralis</name>
    <dbReference type="NCBI Taxonomy" id="1303"/>
    <lineage>
        <taxon>Bacteria</taxon>
        <taxon>Bacillati</taxon>
        <taxon>Bacillota</taxon>
        <taxon>Bacilli</taxon>
        <taxon>Lactobacillales</taxon>
        <taxon>Streptococcaceae</taxon>
        <taxon>Streptococcus</taxon>
    </lineage>
</organism>
<dbReference type="RefSeq" id="WP_061427992.1">
    <property type="nucleotide sequence ID" value="NZ_KQ970235.1"/>
</dbReference>
<name>A0A139PVZ7_STROR</name>
<reference evidence="3 4" key="1">
    <citation type="submission" date="2016-01" db="EMBL/GenBank/DDBJ databases">
        <title>Highly variable Streptococcus oralis are common among viridans streptococci isolated from primates.</title>
        <authorList>
            <person name="Denapaite D."/>
            <person name="Rieger M."/>
            <person name="Koendgen S."/>
            <person name="Brueckner R."/>
            <person name="Ochigava I."/>
            <person name="Kappeler P."/>
            <person name="Maetz-Rensing K."/>
            <person name="Leendertz F."/>
            <person name="Hakenbeck R."/>
        </authorList>
    </citation>
    <scope>NUCLEOTIDE SEQUENCE [LARGE SCALE GENOMIC DNA]</scope>
    <source>
        <strain evidence="3 4">DD27</strain>
    </source>
</reference>
<evidence type="ECO:0000313" key="4">
    <source>
        <dbReference type="Proteomes" id="UP000072363"/>
    </source>
</evidence>
<comment type="caution">
    <text evidence="3">The sequence shown here is derived from an EMBL/GenBank/DDBJ whole genome shotgun (WGS) entry which is preliminary data.</text>
</comment>
<evidence type="ECO:0000259" key="2">
    <source>
        <dbReference type="Pfam" id="PF18740"/>
    </source>
</evidence>
<sequence>MKDIKEQLIGKSIEAFILGLEIYNKPTIRYRIEGFSFFICNAWELMLKAEMMNRQESIYFKDNPDRTLSLEAVVKKIYSDVNTRVRLNLERIIELRNISTHFITEDYELKYAPLFQACVLNFVNEMQRFHQVIITDSIAQNFLTISATYEPLTNEEIRLKYPPEIAEKFIQQANEIDVLTEEYSSDKFAIEIKQNLYITKKKEEADFVVSLKNNAPSEVAIVKELKDPSVSHKYSYNSVISAVRDRLSKRNLKLGYKNGFNQYVLSLIIDFYHIKQNEKYAYCHKIGNTEQYTYSQQFVDFIVSEIQKDPQRFVESLRRK</sequence>
<gene>
    <name evidence="3" type="ORF">SORDD27_01214</name>
</gene>
<protein>
    <submittedName>
        <fullName evidence="3">Uncharacterized protein</fullName>
    </submittedName>
</protein>
<dbReference type="AlphaFoldDB" id="A0A139PVZ7"/>
<dbReference type="EMBL" id="LQNZ01000112">
    <property type="protein sequence ID" value="KXT94478.1"/>
    <property type="molecule type" value="Genomic_DNA"/>
</dbReference>
<dbReference type="InterPro" id="IPR049530">
    <property type="entry name" value="EC042_2821"/>
</dbReference>
<proteinExistence type="predicted"/>
<feature type="domain" description="DUF3644" evidence="1">
    <location>
        <begin position="8"/>
        <end position="177"/>
    </location>
</feature>
<evidence type="ECO:0000259" key="1">
    <source>
        <dbReference type="Pfam" id="PF12358"/>
    </source>
</evidence>
<dbReference type="Proteomes" id="UP000072363">
    <property type="component" value="Unassembled WGS sequence"/>
</dbReference>
<dbReference type="Pfam" id="PF18740">
    <property type="entry name" value="EC042_2821"/>
    <property type="match status" value="1"/>
</dbReference>
<dbReference type="PATRIC" id="fig|1303.82.peg.1305"/>
<dbReference type="Pfam" id="PF12358">
    <property type="entry name" value="DUF3644"/>
    <property type="match status" value="1"/>
</dbReference>
<feature type="domain" description="EC042-2821-like Restriction Endonuclease-like" evidence="2">
    <location>
        <begin position="227"/>
        <end position="318"/>
    </location>
</feature>
<evidence type="ECO:0000313" key="3">
    <source>
        <dbReference type="EMBL" id="KXT94478.1"/>
    </source>
</evidence>